<name>A0A2T6ZRA6_TUBBO</name>
<dbReference type="EMBL" id="NESQ01000134">
    <property type="protein sequence ID" value="PUU77964.1"/>
    <property type="molecule type" value="Genomic_DNA"/>
</dbReference>
<sequence>MGTEGYLACCLLLPVFSSPFKCIKKRHGAHVIPLPAVTCRISLNHVNSSPEKSLTLIPCQGNCDPITTGGGKASEQETPLSKDIQDIQSLGNSVRENVRHLTKEIHEHLC</sequence>
<dbReference type="AlphaFoldDB" id="A0A2T6ZRA6"/>
<reference evidence="1 2" key="1">
    <citation type="submission" date="2017-04" db="EMBL/GenBank/DDBJ databases">
        <title>Draft genome sequence of Tuber borchii Vittad., a whitish edible truffle.</title>
        <authorList>
            <consortium name="DOE Joint Genome Institute"/>
            <person name="Murat C."/>
            <person name="Kuo A."/>
            <person name="Barry K.W."/>
            <person name="Clum A."/>
            <person name="Dockter R.B."/>
            <person name="Fauchery L."/>
            <person name="Iotti M."/>
            <person name="Kohler A."/>
            <person name="Labutti K."/>
            <person name="Lindquist E.A."/>
            <person name="Lipzen A."/>
            <person name="Ohm R.A."/>
            <person name="Wang M."/>
            <person name="Grigoriev I.V."/>
            <person name="Zambonelli A."/>
            <person name="Martin F.M."/>
        </authorList>
    </citation>
    <scope>NUCLEOTIDE SEQUENCE [LARGE SCALE GENOMIC DNA]</scope>
    <source>
        <strain evidence="1 2">Tbo3840</strain>
    </source>
</reference>
<accession>A0A2T6ZRA6</accession>
<proteinExistence type="predicted"/>
<protein>
    <submittedName>
        <fullName evidence="1">Uncharacterized protein</fullName>
    </submittedName>
</protein>
<gene>
    <name evidence="1" type="ORF">B9Z19DRAFT_124383</name>
</gene>
<evidence type="ECO:0000313" key="1">
    <source>
        <dbReference type="EMBL" id="PUU77964.1"/>
    </source>
</evidence>
<organism evidence="1 2">
    <name type="scientific">Tuber borchii</name>
    <name type="common">White truffle</name>
    <dbReference type="NCBI Taxonomy" id="42251"/>
    <lineage>
        <taxon>Eukaryota</taxon>
        <taxon>Fungi</taxon>
        <taxon>Dikarya</taxon>
        <taxon>Ascomycota</taxon>
        <taxon>Pezizomycotina</taxon>
        <taxon>Pezizomycetes</taxon>
        <taxon>Pezizales</taxon>
        <taxon>Tuberaceae</taxon>
        <taxon>Tuber</taxon>
    </lineage>
</organism>
<evidence type="ECO:0000313" key="2">
    <source>
        <dbReference type="Proteomes" id="UP000244722"/>
    </source>
</evidence>
<comment type="caution">
    <text evidence="1">The sequence shown here is derived from an EMBL/GenBank/DDBJ whole genome shotgun (WGS) entry which is preliminary data.</text>
</comment>
<dbReference type="Proteomes" id="UP000244722">
    <property type="component" value="Unassembled WGS sequence"/>
</dbReference>
<keyword evidence="2" id="KW-1185">Reference proteome</keyword>